<evidence type="ECO:0000313" key="1">
    <source>
        <dbReference type="EMBL" id="GIY32898.1"/>
    </source>
</evidence>
<name>A0AAV4SMJ4_CAEEX</name>
<reference evidence="1 2" key="1">
    <citation type="submission" date="2021-06" db="EMBL/GenBank/DDBJ databases">
        <title>Caerostris extrusa draft genome.</title>
        <authorList>
            <person name="Kono N."/>
            <person name="Arakawa K."/>
        </authorList>
    </citation>
    <scope>NUCLEOTIDE SEQUENCE [LARGE SCALE GENOMIC DNA]</scope>
</reference>
<organism evidence="1 2">
    <name type="scientific">Caerostris extrusa</name>
    <name type="common">Bark spider</name>
    <name type="synonym">Caerostris bankana</name>
    <dbReference type="NCBI Taxonomy" id="172846"/>
    <lineage>
        <taxon>Eukaryota</taxon>
        <taxon>Metazoa</taxon>
        <taxon>Ecdysozoa</taxon>
        <taxon>Arthropoda</taxon>
        <taxon>Chelicerata</taxon>
        <taxon>Arachnida</taxon>
        <taxon>Araneae</taxon>
        <taxon>Araneomorphae</taxon>
        <taxon>Entelegynae</taxon>
        <taxon>Araneoidea</taxon>
        <taxon>Araneidae</taxon>
        <taxon>Caerostris</taxon>
    </lineage>
</organism>
<gene>
    <name evidence="1" type="ORF">CEXT_371931</name>
</gene>
<sequence length="125" mass="13680">MTVAFLKLCSAKSTIVDNITGMTASSVAGVSFLQHSFLSKRGSKSSELPSSEGPPQHACFKVLTLVEVRFKGRLCHLLKDSFSNMLVSKGKLCHCNSCRVEYTSVFLRGNSNMILSVREINSSPY</sequence>
<dbReference type="Proteomes" id="UP001054945">
    <property type="component" value="Unassembled WGS sequence"/>
</dbReference>
<dbReference type="AlphaFoldDB" id="A0AAV4SMJ4"/>
<comment type="caution">
    <text evidence="1">The sequence shown here is derived from an EMBL/GenBank/DDBJ whole genome shotgun (WGS) entry which is preliminary data.</text>
</comment>
<accession>A0AAV4SMJ4</accession>
<keyword evidence="2" id="KW-1185">Reference proteome</keyword>
<protein>
    <submittedName>
        <fullName evidence="1">Uncharacterized protein</fullName>
    </submittedName>
</protein>
<dbReference type="EMBL" id="BPLR01009564">
    <property type="protein sequence ID" value="GIY32898.1"/>
    <property type="molecule type" value="Genomic_DNA"/>
</dbReference>
<proteinExistence type="predicted"/>
<evidence type="ECO:0000313" key="2">
    <source>
        <dbReference type="Proteomes" id="UP001054945"/>
    </source>
</evidence>